<keyword evidence="1 4" id="KW-0378">Hydrolase</keyword>
<sequence length="413" mass="45735">MFLVLWFVSHTDFMSDPNPFQIEEDEDITGLVLSGGGARAAYQVGVLHQLAKWFEQENKREFDFPFKILCGTSAGAINAAALACAGRNFYQSTERMMRVWENFSSDQVFRSDSLGIIRTGARWLSALSIGWMLRKRPKCLLDNSPLSHLLNQLLHFRRLDEALENGTIHALAVTASSYSSGRSVTFFQTQKVIESWARTQRVALPDRITVEHLLASAAIPFVFPSIKLDIEGKMEYFGDGSIRQLAPISPAIHLGANRVMVIGSSQSEKDHTAAIEMQNAYPSLAQIAGHAMASIFLDSLSIDIERLSRVNKTLGLLPPEMATRTTLKPIELLVISPSERIDEIAAQHTQDLPRPVRTLMSALGATEASGSSLASYLLFEANYTRELIRMGIADTIAKREEVYAFFHLGKSGG</sequence>
<evidence type="ECO:0000256" key="2">
    <source>
        <dbReference type="ARBA" id="ARBA00022963"/>
    </source>
</evidence>
<dbReference type="KEGG" id="lto:RGQ30_06800"/>
<feature type="active site" description="Proton acceptor" evidence="4">
    <location>
        <position position="239"/>
    </location>
</feature>
<dbReference type="InterPro" id="IPR016035">
    <property type="entry name" value="Acyl_Trfase/lysoPLipase"/>
</dbReference>
<gene>
    <name evidence="6" type="ORF">RGQ30_06800</name>
</gene>
<feature type="active site" description="Nucleophile" evidence="4">
    <location>
        <position position="73"/>
    </location>
</feature>
<dbReference type="GO" id="GO:0016042">
    <property type="term" value="P:lipid catabolic process"/>
    <property type="evidence" value="ECO:0007669"/>
    <property type="project" value="UniProtKB-UniRule"/>
</dbReference>
<dbReference type="AlphaFoldDB" id="A0AA86J1K3"/>
<feature type="short sequence motif" description="GXSXG" evidence="4">
    <location>
        <begin position="71"/>
        <end position="75"/>
    </location>
</feature>
<evidence type="ECO:0000256" key="4">
    <source>
        <dbReference type="PROSITE-ProRule" id="PRU01161"/>
    </source>
</evidence>
<dbReference type="InterPro" id="IPR002641">
    <property type="entry name" value="PNPLA_dom"/>
</dbReference>
<dbReference type="Pfam" id="PF01734">
    <property type="entry name" value="Patatin"/>
    <property type="match status" value="1"/>
</dbReference>
<dbReference type="GO" id="GO:0016787">
    <property type="term" value="F:hydrolase activity"/>
    <property type="evidence" value="ECO:0007669"/>
    <property type="project" value="UniProtKB-UniRule"/>
</dbReference>
<comment type="caution">
    <text evidence="4">Lacks conserved residue(s) required for the propagation of feature annotation.</text>
</comment>
<organism evidence="6 7">
    <name type="scientific">Limnobacter thiooxidans</name>
    <dbReference type="NCBI Taxonomy" id="131080"/>
    <lineage>
        <taxon>Bacteria</taxon>
        <taxon>Pseudomonadati</taxon>
        <taxon>Pseudomonadota</taxon>
        <taxon>Betaproteobacteria</taxon>
        <taxon>Burkholderiales</taxon>
        <taxon>Burkholderiaceae</taxon>
        <taxon>Limnobacter</taxon>
    </lineage>
</organism>
<evidence type="ECO:0000259" key="5">
    <source>
        <dbReference type="PROSITE" id="PS51635"/>
    </source>
</evidence>
<dbReference type="PROSITE" id="PS51635">
    <property type="entry name" value="PNPLA"/>
    <property type="match status" value="1"/>
</dbReference>
<dbReference type="SUPFAM" id="SSF52151">
    <property type="entry name" value="FabD/lysophospholipase-like"/>
    <property type="match status" value="1"/>
</dbReference>
<protein>
    <submittedName>
        <fullName evidence="6">Patatin-like phospholipase family protein</fullName>
    </submittedName>
</protein>
<keyword evidence="7" id="KW-1185">Reference proteome</keyword>
<dbReference type="EMBL" id="AP028947">
    <property type="protein sequence ID" value="BET25179.1"/>
    <property type="molecule type" value="Genomic_DNA"/>
</dbReference>
<keyword evidence="2 4" id="KW-0442">Lipid degradation</keyword>
<evidence type="ECO:0000256" key="3">
    <source>
        <dbReference type="ARBA" id="ARBA00023098"/>
    </source>
</evidence>
<reference evidence="6 7" key="1">
    <citation type="submission" date="2023-10" db="EMBL/GenBank/DDBJ databases">
        <title>Complete Genome Sequence of Limnobacter thiooxidans CS-K2T, Isolated from freshwater lake sediments in Bavaria, Germany.</title>
        <authorList>
            <person name="Naruki M."/>
            <person name="Watanabe A."/>
            <person name="Warashina T."/>
            <person name="Morita T."/>
            <person name="Arakawa K."/>
        </authorList>
    </citation>
    <scope>NUCLEOTIDE SEQUENCE [LARGE SCALE GENOMIC DNA]</scope>
    <source>
        <strain evidence="6 7">CS-K2</strain>
    </source>
</reference>
<dbReference type="PANTHER" id="PTHR14226:SF57">
    <property type="entry name" value="BLR7027 PROTEIN"/>
    <property type="match status" value="1"/>
</dbReference>
<dbReference type="InterPro" id="IPR050301">
    <property type="entry name" value="NTE"/>
</dbReference>
<evidence type="ECO:0000313" key="6">
    <source>
        <dbReference type="EMBL" id="BET25179.1"/>
    </source>
</evidence>
<accession>A0AA86J1K3</accession>
<dbReference type="PANTHER" id="PTHR14226">
    <property type="entry name" value="NEUROPATHY TARGET ESTERASE/SWISS CHEESE D.MELANOGASTER"/>
    <property type="match status" value="1"/>
</dbReference>
<evidence type="ECO:0000313" key="7">
    <source>
        <dbReference type="Proteomes" id="UP001329151"/>
    </source>
</evidence>
<proteinExistence type="predicted"/>
<name>A0AA86J1K3_9BURK</name>
<dbReference type="Proteomes" id="UP001329151">
    <property type="component" value="Chromosome"/>
</dbReference>
<dbReference type="Gene3D" id="3.40.1090.10">
    <property type="entry name" value="Cytosolic phospholipase A2 catalytic domain"/>
    <property type="match status" value="1"/>
</dbReference>
<feature type="domain" description="PNPLA" evidence="5">
    <location>
        <begin position="31"/>
        <end position="252"/>
    </location>
</feature>
<evidence type="ECO:0000256" key="1">
    <source>
        <dbReference type="ARBA" id="ARBA00022801"/>
    </source>
</evidence>
<keyword evidence="3 4" id="KW-0443">Lipid metabolism</keyword>